<evidence type="ECO:0000313" key="12">
    <source>
        <dbReference type="EMBL" id="HFK20111.1"/>
    </source>
</evidence>
<dbReference type="EMBL" id="DSTX01000002">
    <property type="protein sequence ID" value="HFK20111.1"/>
    <property type="molecule type" value="Genomic_DNA"/>
</dbReference>
<evidence type="ECO:0000259" key="9">
    <source>
        <dbReference type="Pfam" id="PF00710"/>
    </source>
</evidence>
<dbReference type="GO" id="GO:0004067">
    <property type="term" value="F:asparaginase activity"/>
    <property type="evidence" value="ECO:0007669"/>
    <property type="project" value="UniProtKB-UniRule"/>
</dbReference>
<dbReference type="PROSITE" id="PS00917">
    <property type="entry name" value="ASN_GLN_ASE_2"/>
    <property type="match status" value="1"/>
</dbReference>
<dbReference type="PROSITE" id="PS00144">
    <property type="entry name" value="ASN_GLN_ASE_1"/>
    <property type="match status" value="1"/>
</dbReference>
<accession>A0A7C3IL04</accession>
<keyword evidence="4 5" id="KW-0648">Protein biosynthesis</keyword>
<evidence type="ECO:0000256" key="6">
    <source>
        <dbReference type="PROSITE-ProRule" id="PRU10099"/>
    </source>
</evidence>
<dbReference type="PANTHER" id="PTHR11707:SF28">
    <property type="entry name" value="60 KDA LYSOPHOSPHOLIPASE"/>
    <property type="match status" value="1"/>
</dbReference>
<dbReference type="Gene3D" id="3.40.50.40">
    <property type="match status" value="1"/>
</dbReference>
<dbReference type="Pfam" id="PF00710">
    <property type="entry name" value="Asparaginase"/>
    <property type="match status" value="1"/>
</dbReference>
<keyword evidence="3 5" id="KW-0067">ATP-binding</keyword>
<dbReference type="Pfam" id="PF18195">
    <property type="entry name" value="GatD_N"/>
    <property type="match status" value="1"/>
</dbReference>
<dbReference type="InterPro" id="IPR027474">
    <property type="entry name" value="L-asparaginase_N"/>
</dbReference>
<dbReference type="NCBIfam" id="NF003217">
    <property type="entry name" value="PRK04183.1"/>
    <property type="match status" value="1"/>
</dbReference>
<evidence type="ECO:0000256" key="8">
    <source>
        <dbReference type="RuleBase" id="RU004457"/>
    </source>
</evidence>
<comment type="catalytic activity">
    <reaction evidence="5 8">
        <text>L-glutamyl-tRNA(Gln) + L-glutamine + ATP + H2O = L-glutaminyl-tRNA(Gln) + L-glutamate + ADP + phosphate + H(+)</text>
        <dbReference type="Rhea" id="RHEA:17521"/>
        <dbReference type="Rhea" id="RHEA-COMP:9681"/>
        <dbReference type="Rhea" id="RHEA-COMP:9684"/>
        <dbReference type="ChEBI" id="CHEBI:15377"/>
        <dbReference type="ChEBI" id="CHEBI:15378"/>
        <dbReference type="ChEBI" id="CHEBI:29985"/>
        <dbReference type="ChEBI" id="CHEBI:30616"/>
        <dbReference type="ChEBI" id="CHEBI:43474"/>
        <dbReference type="ChEBI" id="CHEBI:58359"/>
        <dbReference type="ChEBI" id="CHEBI:78520"/>
        <dbReference type="ChEBI" id="CHEBI:78521"/>
        <dbReference type="ChEBI" id="CHEBI:456216"/>
    </reaction>
</comment>
<dbReference type="InterPro" id="IPR040919">
    <property type="entry name" value="Asparaginase_C"/>
</dbReference>
<dbReference type="SMART" id="SM00870">
    <property type="entry name" value="Asparaginase"/>
    <property type="match status" value="1"/>
</dbReference>
<dbReference type="GO" id="GO:0016740">
    <property type="term" value="F:transferase activity"/>
    <property type="evidence" value="ECO:0007669"/>
    <property type="project" value="UniProtKB-KW"/>
</dbReference>
<organism evidence="12">
    <name type="scientific">Candidatus Methanomethylicus mesodigestus</name>
    <dbReference type="NCBI Taxonomy" id="1867258"/>
    <lineage>
        <taxon>Archaea</taxon>
        <taxon>Thermoproteota</taxon>
        <taxon>Methanosuratincolia</taxon>
        <taxon>Candidatus Methanomethylicales</taxon>
        <taxon>Candidatus Methanomethylicaceae</taxon>
        <taxon>Candidatus Methanomethylicus</taxon>
    </lineage>
</organism>
<feature type="active site" evidence="5">
    <location>
        <position position="195"/>
    </location>
</feature>
<comment type="subunit">
    <text evidence="5 8">Heterodimer of GatD and GatE.</text>
</comment>
<dbReference type="InterPro" id="IPR036152">
    <property type="entry name" value="Asp/glu_Ase-like_sf"/>
</dbReference>
<dbReference type="PIRSF" id="PIRSF001220">
    <property type="entry name" value="L-ASNase_gatD"/>
    <property type="match status" value="1"/>
</dbReference>
<name>A0A7C3IL04_9CREN</name>
<comment type="caution">
    <text evidence="12">The sequence shown here is derived from an EMBL/GenBank/DDBJ whole genome shotgun (WGS) entry which is preliminary data.</text>
</comment>
<evidence type="ECO:0000259" key="11">
    <source>
        <dbReference type="Pfam" id="PF18195"/>
    </source>
</evidence>
<dbReference type="InterPro" id="IPR027475">
    <property type="entry name" value="Asparaginase/glutaminase_AS2"/>
</dbReference>
<evidence type="ECO:0000256" key="7">
    <source>
        <dbReference type="PROSITE-ProRule" id="PRU10100"/>
    </source>
</evidence>
<dbReference type="SUPFAM" id="SSF141300">
    <property type="entry name" value="GatD N-terminal domain-like"/>
    <property type="match status" value="1"/>
</dbReference>
<gene>
    <name evidence="5 12" type="primary">gatD</name>
    <name evidence="12" type="ORF">ENS19_02410</name>
</gene>
<keyword evidence="1 5" id="KW-0436">Ligase</keyword>
<feature type="active site" evidence="5 6">
    <location>
        <position position="118"/>
    </location>
</feature>
<dbReference type="SUPFAM" id="SSF53774">
    <property type="entry name" value="Glutaminase/Asparaginase"/>
    <property type="match status" value="1"/>
</dbReference>
<dbReference type="Gene3D" id="3.40.50.1170">
    <property type="entry name" value="L-asparaginase, N-terminal domain"/>
    <property type="match status" value="1"/>
</dbReference>
<dbReference type="InterPro" id="IPR027473">
    <property type="entry name" value="L-asparaginase_C"/>
</dbReference>
<evidence type="ECO:0000259" key="10">
    <source>
        <dbReference type="Pfam" id="PF17763"/>
    </source>
</evidence>
<dbReference type="PANTHER" id="PTHR11707">
    <property type="entry name" value="L-ASPARAGINASE"/>
    <property type="match status" value="1"/>
</dbReference>
<dbReference type="NCBIfam" id="TIGR02153">
    <property type="entry name" value="gatD_arch"/>
    <property type="match status" value="1"/>
</dbReference>
<dbReference type="Gene3D" id="2.30.30.520">
    <property type="match status" value="1"/>
</dbReference>
<protein>
    <recommendedName>
        <fullName evidence="5 8">Glutamyl-tRNA(Gln) amidotransferase subunit D</fullName>
        <shortName evidence="5">Glu-ADT subunit D</shortName>
        <ecNumber evidence="5 8">6.3.5.-</ecNumber>
    </recommendedName>
</protein>
<dbReference type="EC" id="6.3.5.-" evidence="5 8"/>
<dbReference type="HAMAP" id="MF_00586">
    <property type="entry name" value="GatD"/>
    <property type="match status" value="1"/>
</dbReference>
<feature type="domain" description="L-asparaginase N-terminal" evidence="9">
    <location>
        <begin position="109"/>
        <end position="302"/>
    </location>
</feature>
<feature type="active site" evidence="5 7">
    <location>
        <position position="194"/>
    </location>
</feature>
<dbReference type="PROSITE" id="PS51732">
    <property type="entry name" value="ASN_GLN_ASE_3"/>
    <property type="match status" value="1"/>
</dbReference>
<evidence type="ECO:0000256" key="4">
    <source>
        <dbReference type="ARBA" id="ARBA00022917"/>
    </source>
</evidence>
<dbReference type="InterPro" id="IPR037152">
    <property type="entry name" value="L-asparaginase_N_sf"/>
</dbReference>
<dbReference type="NCBIfam" id="TIGR00519">
    <property type="entry name" value="asnASE_I"/>
    <property type="match status" value="1"/>
</dbReference>
<sequence length="454" mass="49005">MSGKGSQPSSYPQRPQAASGYKGKALEIITASGVQVGDALIAKNEKLSVSGILMPRSELDDDRHIVIKLKDGYNLGISVESLKLQRLQPEEPRRAAPAVEAKSKPGLPKVAIISTGGTIASRVDYKTGAVSPALTAGDLYQSVPELGEIAEIRTEILYSLLSENISPENWKSMAQSVYRQIKEGADGVVITHGTDTMGFTAAALSFALQGLPVPVILVGSQRSSDRPSSDAYLNLKGAVLAASRAPFAEVGVLMHKGISDNGLVIHRGTRVRKMHTSRRDAFKSVNSPPLAYMNDGQIEALQPFRPRSSGRLPSLKADFDPDVVLIKSFPGIPPDIFDPLIHRGFHGIVLEGTGLGHVPEKIFHQIRRATQAGMTVVMASQCIYGRVNMNVYSTGRELLSMGVIPAGDMLPETALVKLMWVLGQTTDKLRIKELFSSEIAGEISQRSTYKEGRE</sequence>
<dbReference type="PRINTS" id="PR00139">
    <property type="entry name" value="ASNGLNASE"/>
</dbReference>
<dbReference type="PIRSF" id="PIRSF500175">
    <property type="entry name" value="Glu_ADT_D"/>
    <property type="match status" value="1"/>
</dbReference>
<comment type="similarity">
    <text evidence="5 8">Belongs to the asparaginase 1 family. GatD subfamily.</text>
</comment>
<dbReference type="InterPro" id="IPR040918">
    <property type="entry name" value="GatD_N"/>
</dbReference>
<dbReference type="InterPro" id="IPR006034">
    <property type="entry name" value="Asparaginase/glutaminase-like"/>
</dbReference>
<dbReference type="InterPro" id="IPR011878">
    <property type="entry name" value="GatD"/>
</dbReference>
<evidence type="ECO:0000256" key="3">
    <source>
        <dbReference type="ARBA" id="ARBA00022840"/>
    </source>
</evidence>
<dbReference type="InterPro" id="IPR020827">
    <property type="entry name" value="Asparaginase/glutaminase_AS1"/>
</dbReference>
<keyword evidence="12" id="KW-0808">Transferase</keyword>
<keyword evidence="2 5" id="KW-0547">Nucleotide-binding</keyword>
<comment type="function">
    <text evidence="5 8">Allows the formation of correctly charged Gln-tRNA(Gln) through the transamidation of misacylated Glu-tRNA(Gln) in organisms which lack glutaminyl-tRNA synthetase. The reaction takes place in the presence of glutamine and ATP through an activated gamma-phospho-Glu-tRNA(Gln). The GatDE system is specific for glutamate and does not act on aspartate.</text>
</comment>
<proteinExistence type="inferred from homology"/>
<dbReference type="Pfam" id="PF17763">
    <property type="entry name" value="Asparaginase_C"/>
    <property type="match status" value="1"/>
</dbReference>
<dbReference type="GO" id="GO:0006450">
    <property type="term" value="P:regulation of translational fidelity"/>
    <property type="evidence" value="ECO:0007669"/>
    <property type="project" value="InterPro"/>
</dbReference>
<dbReference type="CDD" id="cd08962">
    <property type="entry name" value="GatD"/>
    <property type="match status" value="1"/>
</dbReference>
<feature type="domain" description="GatD N-terminal" evidence="11">
    <location>
        <begin position="35"/>
        <end position="84"/>
    </location>
</feature>
<evidence type="ECO:0000256" key="1">
    <source>
        <dbReference type="ARBA" id="ARBA00022598"/>
    </source>
</evidence>
<dbReference type="GO" id="GO:0005524">
    <property type="term" value="F:ATP binding"/>
    <property type="evidence" value="ECO:0007669"/>
    <property type="project" value="UniProtKB-KW"/>
</dbReference>
<evidence type="ECO:0000256" key="5">
    <source>
        <dbReference type="HAMAP-Rule" id="MF_00586"/>
    </source>
</evidence>
<dbReference type="GO" id="GO:0050567">
    <property type="term" value="F:glutaminyl-tRNA synthase (glutamine-hydrolyzing) activity"/>
    <property type="evidence" value="ECO:0007669"/>
    <property type="project" value="UniProtKB-UniRule"/>
</dbReference>
<feature type="domain" description="Asparaginase/glutaminase C-terminal" evidence="10">
    <location>
        <begin position="322"/>
        <end position="435"/>
    </location>
</feature>
<dbReference type="GO" id="GO:0006520">
    <property type="term" value="P:amino acid metabolic process"/>
    <property type="evidence" value="ECO:0007669"/>
    <property type="project" value="InterPro"/>
</dbReference>
<reference evidence="12" key="1">
    <citation type="journal article" date="2020" name="mSystems">
        <title>Genome- and Community-Level Interaction Insights into Carbon Utilization and Element Cycling Functions of Hydrothermarchaeota in Hydrothermal Sediment.</title>
        <authorList>
            <person name="Zhou Z."/>
            <person name="Liu Y."/>
            <person name="Xu W."/>
            <person name="Pan J."/>
            <person name="Luo Z.H."/>
            <person name="Li M."/>
        </authorList>
    </citation>
    <scope>NUCLEOTIDE SEQUENCE [LARGE SCALE GENOMIC DNA]</scope>
    <source>
        <strain evidence="12">SpSt-468</strain>
    </source>
</reference>
<feature type="active site" evidence="5">
    <location>
        <position position="273"/>
    </location>
</feature>
<dbReference type="InterPro" id="IPR006033">
    <property type="entry name" value="AsnA_fam"/>
</dbReference>
<dbReference type="FunFam" id="3.40.50.1170:FF:000001">
    <property type="entry name" value="L-asparaginase 2"/>
    <property type="match status" value="1"/>
</dbReference>
<dbReference type="AlphaFoldDB" id="A0A7C3IL04"/>
<evidence type="ECO:0000256" key="2">
    <source>
        <dbReference type="ARBA" id="ARBA00022741"/>
    </source>
</evidence>
<dbReference type="GO" id="GO:0006412">
    <property type="term" value="P:translation"/>
    <property type="evidence" value="ECO:0007669"/>
    <property type="project" value="UniProtKB-UniRule"/>
</dbReference>
<dbReference type="InterPro" id="IPR037222">
    <property type="entry name" value="GatD_N_sf"/>
</dbReference>